<accession>A0A517XTD0</accession>
<protein>
    <submittedName>
        <fullName evidence="1">Uncharacterized protein</fullName>
    </submittedName>
</protein>
<keyword evidence="2" id="KW-1185">Reference proteome</keyword>
<evidence type="ECO:0000313" key="1">
    <source>
        <dbReference type="EMBL" id="QDU20751.1"/>
    </source>
</evidence>
<dbReference type="Proteomes" id="UP000319576">
    <property type="component" value="Chromosome"/>
</dbReference>
<name>A0A517XTD0_9BACT</name>
<dbReference type="EMBL" id="CP036273">
    <property type="protein sequence ID" value="QDU20751.1"/>
    <property type="molecule type" value="Genomic_DNA"/>
</dbReference>
<gene>
    <name evidence="1" type="ORF">ETAA1_27110</name>
</gene>
<sequence length="114" mass="12972">MYPSGEWEGFWVQEHYGRQSMQAFNLRFADGRITGRGRDVIAPFAFRGTYDERTGAVVMVKKYLRRHTVTYRGRPDGEGCIQGTWHIGELGSGPFLIRPVVRRPAGDEPIQEIG</sequence>
<organism evidence="1 2">
    <name type="scientific">Urbifossiella limnaea</name>
    <dbReference type="NCBI Taxonomy" id="2528023"/>
    <lineage>
        <taxon>Bacteria</taxon>
        <taxon>Pseudomonadati</taxon>
        <taxon>Planctomycetota</taxon>
        <taxon>Planctomycetia</taxon>
        <taxon>Gemmatales</taxon>
        <taxon>Gemmataceae</taxon>
        <taxon>Urbifossiella</taxon>
    </lineage>
</organism>
<dbReference type="OrthoDB" id="280443at2"/>
<evidence type="ECO:0000313" key="2">
    <source>
        <dbReference type="Proteomes" id="UP000319576"/>
    </source>
</evidence>
<reference evidence="1 2" key="1">
    <citation type="submission" date="2019-02" db="EMBL/GenBank/DDBJ databases">
        <title>Deep-cultivation of Planctomycetes and their phenomic and genomic characterization uncovers novel biology.</title>
        <authorList>
            <person name="Wiegand S."/>
            <person name="Jogler M."/>
            <person name="Boedeker C."/>
            <person name="Pinto D."/>
            <person name="Vollmers J."/>
            <person name="Rivas-Marin E."/>
            <person name="Kohn T."/>
            <person name="Peeters S.H."/>
            <person name="Heuer A."/>
            <person name="Rast P."/>
            <person name="Oberbeckmann S."/>
            <person name="Bunk B."/>
            <person name="Jeske O."/>
            <person name="Meyerdierks A."/>
            <person name="Storesund J.E."/>
            <person name="Kallscheuer N."/>
            <person name="Luecker S."/>
            <person name="Lage O.M."/>
            <person name="Pohl T."/>
            <person name="Merkel B.J."/>
            <person name="Hornburger P."/>
            <person name="Mueller R.-W."/>
            <person name="Bruemmer F."/>
            <person name="Labrenz M."/>
            <person name="Spormann A.M."/>
            <person name="Op den Camp H."/>
            <person name="Overmann J."/>
            <person name="Amann R."/>
            <person name="Jetten M.S.M."/>
            <person name="Mascher T."/>
            <person name="Medema M.H."/>
            <person name="Devos D.P."/>
            <person name="Kaster A.-K."/>
            <person name="Ovreas L."/>
            <person name="Rohde M."/>
            <person name="Galperin M.Y."/>
            <person name="Jogler C."/>
        </authorList>
    </citation>
    <scope>NUCLEOTIDE SEQUENCE [LARGE SCALE GENOMIC DNA]</scope>
    <source>
        <strain evidence="1 2">ETA_A1</strain>
    </source>
</reference>
<dbReference type="KEGG" id="uli:ETAA1_27110"/>
<proteinExistence type="predicted"/>
<dbReference type="AlphaFoldDB" id="A0A517XTD0"/>
<dbReference type="RefSeq" id="WP_145238835.1">
    <property type="nucleotide sequence ID" value="NZ_CP036273.1"/>
</dbReference>